<reference evidence="1 2" key="1">
    <citation type="journal article" date="2019" name="Commun. Biol.">
        <title>The bagworm genome reveals a unique fibroin gene that provides high tensile strength.</title>
        <authorList>
            <person name="Kono N."/>
            <person name="Nakamura H."/>
            <person name="Ohtoshi R."/>
            <person name="Tomita M."/>
            <person name="Numata K."/>
            <person name="Arakawa K."/>
        </authorList>
    </citation>
    <scope>NUCLEOTIDE SEQUENCE [LARGE SCALE GENOMIC DNA]</scope>
</reference>
<protein>
    <submittedName>
        <fullName evidence="1">Uncharacterized protein</fullName>
    </submittedName>
</protein>
<name>A0A4C1YVW0_EUMVA</name>
<comment type="caution">
    <text evidence="1">The sequence shown here is derived from an EMBL/GenBank/DDBJ whole genome shotgun (WGS) entry which is preliminary data.</text>
</comment>
<dbReference type="Proteomes" id="UP000299102">
    <property type="component" value="Unassembled WGS sequence"/>
</dbReference>
<proteinExistence type="predicted"/>
<gene>
    <name evidence="1" type="ORF">EVAR_62545_1</name>
</gene>
<dbReference type="EMBL" id="BGZK01001411">
    <property type="protein sequence ID" value="GBP79350.1"/>
    <property type="molecule type" value="Genomic_DNA"/>
</dbReference>
<keyword evidence="2" id="KW-1185">Reference proteome</keyword>
<evidence type="ECO:0000313" key="1">
    <source>
        <dbReference type="EMBL" id="GBP79350.1"/>
    </source>
</evidence>
<dbReference type="AlphaFoldDB" id="A0A4C1YVW0"/>
<organism evidence="1 2">
    <name type="scientific">Eumeta variegata</name>
    <name type="common">Bagworm moth</name>
    <name type="synonym">Eumeta japonica</name>
    <dbReference type="NCBI Taxonomy" id="151549"/>
    <lineage>
        <taxon>Eukaryota</taxon>
        <taxon>Metazoa</taxon>
        <taxon>Ecdysozoa</taxon>
        <taxon>Arthropoda</taxon>
        <taxon>Hexapoda</taxon>
        <taxon>Insecta</taxon>
        <taxon>Pterygota</taxon>
        <taxon>Neoptera</taxon>
        <taxon>Endopterygota</taxon>
        <taxon>Lepidoptera</taxon>
        <taxon>Glossata</taxon>
        <taxon>Ditrysia</taxon>
        <taxon>Tineoidea</taxon>
        <taxon>Psychidae</taxon>
        <taxon>Oiketicinae</taxon>
        <taxon>Eumeta</taxon>
    </lineage>
</organism>
<accession>A0A4C1YVW0</accession>
<sequence length="133" mass="14995">MAIAHSKMKSFLCSSYRPPVDRHRTPEVRRSGNLCAIMTPNSDADKQSEFLVSIKGEDKDMYVERLEKAVAFSGRAAMGSRVYATVQGNFNILPIFSSVWPTESGHFLSWKSEYTFAKVYGALNPMLMLHNLK</sequence>
<evidence type="ECO:0000313" key="2">
    <source>
        <dbReference type="Proteomes" id="UP000299102"/>
    </source>
</evidence>